<proteinExistence type="inferred from homology"/>
<organism evidence="6 7">
    <name type="scientific">Pseudokineococcus lusitanus</name>
    <dbReference type="NCBI Taxonomy" id="763993"/>
    <lineage>
        <taxon>Bacteria</taxon>
        <taxon>Bacillati</taxon>
        <taxon>Actinomycetota</taxon>
        <taxon>Actinomycetes</taxon>
        <taxon>Kineosporiales</taxon>
        <taxon>Kineosporiaceae</taxon>
        <taxon>Pseudokineococcus</taxon>
    </lineage>
</organism>
<evidence type="ECO:0000256" key="2">
    <source>
        <dbReference type="ARBA" id="ARBA00022448"/>
    </source>
</evidence>
<comment type="caution">
    <text evidence="6">The sequence shown here is derived from an EMBL/GenBank/DDBJ whole genome shotgun (WGS) entry which is preliminary data.</text>
</comment>
<dbReference type="SUPFAM" id="SSF53807">
    <property type="entry name" value="Helical backbone' metal receptor"/>
    <property type="match status" value="1"/>
</dbReference>
<protein>
    <submittedName>
        <fullName evidence="6">Zinc transport system substrate-binding protein</fullName>
    </submittedName>
</protein>
<keyword evidence="3 5" id="KW-0732">Signal</keyword>
<accession>A0A3N1HTE7</accession>
<dbReference type="Proteomes" id="UP000276232">
    <property type="component" value="Unassembled WGS sequence"/>
</dbReference>
<sequence length="367" mass="37040">MRAAPPRPTARRVVALGAAAVLLPLAGCGSAGGGAAAGTGASAGGAEPALAVAASFYPLQWVTEAVAGDRAAVTSLTAPGVEPHDLELSPREVGAAVDADVLVTLGGFQPAVDAAAAERGEGAVVDVAGAADLEVHPTAAAEDEHAGHTEDEHADATDGHDHAEDDHAHDAEETADAHDAEEHAADDGHDHGLAEDPHFWLDPQRMASVAAAVADGLSAADPDGAATYEENLAAVTADLSALDEEYAAGLATCESRDLVTSHEAFGYLAERYDLVQRGVQGVGGGGSEPTPTRLAEVADFVEQNGVRTIYTETLLDPAVAETVAAETGATTAVLDTLEGLTDASPADDYPGVMRANLEVLRTGQGCS</sequence>
<evidence type="ECO:0000256" key="3">
    <source>
        <dbReference type="ARBA" id="ARBA00022729"/>
    </source>
</evidence>
<dbReference type="RefSeq" id="WP_123378498.1">
    <property type="nucleotide sequence ID" value="NZ_RJKN01000001.1"/>
</dbReference>
<dbReference type="PANTHER" id="PTHR42953">
    <property type="entry name" value="HIGH-AFFINITY ZINC UPTAKE SYSTEM PROTEIN ZNUA-RELATED"/>
    <property type="match status" value="1"/>
</dbReference>
<dbReference type="OrthoDB" id="9810636at2"/>
<dbReference type="Gene3D" id="3.40.50.1980">
    <property type="entry name" value="Nitrogenase molybdenum iron protein domain"/>
    <property type="match status" value="2"/>
</dbReference>
<dbReference type="GO" id="GO:0030001">
    <property type="term" value="P:metal ion transport"/>
    <property type="evidence" value="ECO:0007669"/>
    <property type="project" value="InterPro"/>
</dbReference>
<feature type="compositionally biased region" description="Basic and acidic residues" evidence="4">
    <location>
        <begin position="142"/>
        <end position="197"/>
    </location>
</feature>
<dbReference type="InterPro" id="IPR050492">
    <property type="entry name" value="Bact_metal-bind_prot9"/>
</dbReference>
<dbReference type="Pfam" id="PF01297">
    <property type="entry name" value="ZnuA"/>
    <property type="match status" value="1"/>
</dbReference>
<name>A0A3N1HTE7_9ACTN</name>
<dbReference type="PANTHER" id="PTHR42953:SF3">
    <property type="entry name" value="HIGH-AFFINITY ZINC UPTAKE SYSTEM PROTEIN ZNUA"/>
    <property type="match status" value="1"/>
</dbReference>
<gene>
    <name evidence="6" type="ORF">EDC03_0407</name>
</gene>
<comment type="similarity">
    <text evidence="1">Belongs to the bacterial solute-binding protein 9 family.</text>
</comment>
<reference evidence="6 7" key="1">
    <citation type="journal article" date="2015" name="Stand. Genomic Sci.">
        <title>Genomic Encyclopedia of Bacterial and Archaeal Type Strains, Phase III: the genomes of soil and plant-associated and newly described type strains.</title>
        <authorList>
            <person name="Whitman W.B."/>
            <person name="Woyke T."/>
            <person name="Klenk H.P."/>
            <person name="Zhou Y."/>
            <person name="Lilburn T.G."/>
            <person name="Beck B.J."/>
            <person name="De Vos P."/>
            <person name="Vandamme P."/>
            <person name="Eisen J.A."/>
            <person name="Garrity G."/>
            <person name="Hugenholtz P."/>
            <person name="Kyrpides N.C."/>
        </authorList>
    </citation>
    <scope>NUCLEOTIDE SEQUENCE [LARGE SCALE GENOMIC DNA]</scope>
    <source>
        <strain evidence="6 7">CECT 7306</strain>
    </source>
</reference>
<feature type="region of interest" description="Disordered" evidence="4">
    <location>
        <begin position="140"/>
        <end position="197"/>
    </location>
</feature>
<feature type="chain" id="PRO_5039230680" evidence="5">
    <location>
        <begin position="32"/>
        <end position="367"/>
    </location>
</feature>
<evidence type="ECO:0000256" key="5">
    <source>
        <dbReference type="SAM" id="SignalP"/>
    </source>
</evidence>
<dbReference type="InterPro" id="IPR006127">
    <property type="entry name" value="ZnuA-like"/>
</dbReference>
<evidence type="ECO:0000313" key="7">
    <source>
        <dbReference type="Proteomes" id="UP000276232"/>
    </source>
</evidence>
<dbReference type="InParanoid" id="A0A3N1HTE7"/>
<keyword evidence="2" id="KW-0813">Transport</keyword>
<evidence type="ECO:0000256" key="1">
    <source>
        <dbReference type="ARBA" id="ARBA00011028"/>
    </source>
</evidence>
<dbReference type="AlphaFoldDB" id="A0A3N1HTE7"/>
<feature type="signal peptide" evidence="5">
    <location>
        <begin position="1"/>
        <end position="31"/>
    </location>
</feature>
<dbReference type="GO" id="GO:0046872">
    <property type="term" value="F:metal ion binding"/>
    <property type="evidence" value="ECO:0007669"/>
    <property type="project" value="InterPro"/>
</dbReference>
<dbReference type="EMBL" id="RJKN01000001">
    <property type="protein sequence ID" value="ROP45798.1"/>
    <property type="molecule type" value="Genomic_DNA"/>
</dbReference>
<evidence type="ECO:0000313" key="6">
    <source>
        <dbReference type="EMBL" id="ROP45798.1"/>
    </source>
</evidence>
<evidence type="ECO:0000256" key="4">
    <source>
        <dbReference type="SAM" id="MobiDB-lite"/>
    </source>
</evidence>
<keyword evidence="7" id="KW-1185">Reference proteome</keyword>